<proteinExistence type="predicted"/>
<dbReference type="InterPro" id="IPR029044">
    <property type="entry name" value="Nucleotide-diphossugar_trans"/>
</dbReference>
<evidence type="ECO:0000313" key="2">
    <source>
        <dbReference type="Proteomes" id="UP000053464"/>
    </source>
</evidence>
<keyword evidence="2" id="KW-1185">Reference proteome</keyword>
<name>A0A0G9MWK0_9SPHN</name>
<dbReference type="Gene3D" id="3.90.550.10">
    <property type="entry name" value="Spore Coat Polysaccharide Biosynthesis Protein SpsA, Chain A"/>
    <property type="match status" value="1"/>
</dbReference>
<dbReference type="AlphaFoldDB" id="A0A0G9MWK0"/>
<gene>
    <name evidence="1" type="ORF">AAW00_00235</name>
</gene>
<evidence type="ECO:0008006" key="3">
    <source>
        <dbReference type="Google" id="ProtNLM"/>
    </source>
</evidence>
<reference evidence="1 2" key="1">
    <citation type="submission" date="2015-04" db="EMBL/GenBank/DDBJ databases">
        <title>The draft genome sequence of Erythrobacter luteus KA37.</title>
        <authorList>
            <person name="Zhuang L."/>
            <person name="Liu Y."/>
            <person name="Shao Z."/>
        </authorList>
    </citation>
    <scope>NUCLEOTIDE SEQUENCE [LARGE SCALE GENOMIC DNA]</scope>
    <source>
        <strain evidence="1 2">KA37</strain>
    </source>
</reference>
<comment type="caution">
    <text evidence="1">The sequence shown here is derived from an EMBL/GenBank/DDBJ whole genome shotgun (WGS) entry which is preliminary data.</text>
</comment>
<evidence type="ECO:0000313" key="1">
    <source>
        <dbReference type="EMBL" id="KLE34974.1"/>
    </source>
</evidence>
<sequence length="85" mass="8659">MHLCALLAGEGAAATDHAGRAGVPAFVPYDLLDPLARLEGKSGAGAFLSSLPDLRLVSAPPGTLADVDRPEDLQAVAEALARRIA</sequence>
<accession>A0A0G9MWK0</accession>
<organism evidence="1 2">
    <name type="scientific">Aurantiacibacter luteus</name>
    <dbReference type="NCBI Taxonomy" id="1581420"/>
    <lineage>
        <taxon>Bacteria</taxon>
        <taxon>Pseudomonadati</taxon>
        <taxon>Pseudomonadota</taxon>
        <taxon>Alphaproteobacteria</taxon>
        <taxon>Sphingomonadales</taxon>
        <taxon>Erythrobacteraceae</taxon>
        <taxon>Aurantiacibacter</taxon>
    </lineage>
</organism>
<protein>
    <recommendedName>
        <fullName evidence="3">MobA-like NTP transferase domain-containing protein</fullName>
    </recommendedName>
</protein>
<dbReference type="Proteomes" id="UP000053464">
    <property type="component" value="Unassembled WGS sequence"/>
</dbReference>
<dbReference type="EMBL" id="LBHB01000001">
    <property type="protein sequence ID" value="KLE34974.1"/>
    <property type="molecule type" value="Genomic_DNA"/>
</dbReference>